<organism evidence="1 2">
    <name type="scientific">Enteractinococcus helveticum</name>
    <dbReference type="NCBI Taxonomy" id="1837282"/>
    <lineage>
        <taxon>Bacteria</taxon>
        <taxon>Bacillati</taxon>
        <taxon>Actinomycetota</taxon>
        <taxon>Actinomycetes</taxon>
        <taxon>Micrococcales</taxon>
        <taxon>Micrococcaceae</taxon>
    </lineage>
</organism>
<keyword evidence="2" id="KW-1185">Reference proteome</keyword>
<dbReference type="EMBL" id="LXEY01000016">
    <property type="protein sequence ID" value="OAV61467.1"/>
    <property type="molecule type" value="Genomic_DNA"/>
</dbReference>
<dbReference type="RefSeq" id="WP_043057645.1">
    <property type="nucleotide sequence ID" value="NZ_LXEY01000016.1"/>
</dbReference>
<protein>
    <submittedName>
        <fullName evidence="1">UDP-glucose 4-epimerase</fullName>
    </submittedName>
</protein>
<accession>A0A1B7M072</accession>
<comment type="caution">
    <text evidence="1">The sequence shown here is derived from an EMBL/GenBank/DDBJ whole genome shotgun (WGS) entry which is preliminary data.</text>
</comment>
<dbReference type="PIRSF" id="PIRSF009151">
    <property type="entry name" value="DUF779"/>
    <property type="match status" value="1"/>
</dbReference>
<dbReference type="InterPro" id="IPR008497">
    <property type="entry name" value="DUF779"/>
</dbReference>
<dbReference type="Pfam" id="PF05610">
    <property type="entry name" value="DUF779"/>
    <property type="match status" value="1"/>
</dbReference>
<dbReference type="AlphaFoldDB" id="A0A1B7M072"/>
<reference evidence="1 2" key="1">
    <citation type="submission" date="2016-04" db="EMBL/GenBank/DDBJ databases">
        <title>First whole genome shotgun sequence of the bacterium Enteractinococcus sp. strain UASWS1574.</title>
        <authorList>
            <person name="Crovadore J."/>
            <person name="Chablais R."/>
            <person name="Lefort F."/>
        </authorList>
    </citation>
    <scope>NUCLEOTIDE SEQUENCE [LARGE SCALE GENOMIC DNA]</scope>
    <source>
        <strain evidence="1 2">UASWS1574</strain>
    </source>
</reference>
<sequence>MTTILASRPEIPGEDFSRVAMTEETMQLLQKLRGMHGELMFHLSGGCCDGSSPMCYPIGDFRTGGSDLLLGTFELPATDDLPATEIGFWVAKPHFEYLRGSHITLDTVDGRGAGFSVESPEGKRFVMRSTLLPS</sequence>
<proteinExistence type="predicted"/>
<evidence type="ECO:0000313" key="1">
    <source>
        <dbReference type="EMBL" id="OAV61467.1"/>
    </source>
</evidence>
<dbReference type="STRING" id="1837282.A6F49_08455"/>
<evidence type="ECO:0000313" key="2">
    <source>
        <dbReference type="Proteomes" id="UP000078292"/>
    </source>
</evidence>
<name>A0A1B7M072_9MICC</name>
<dbReference type="OrthoDB" id="3725739at2"/>
<dbReference type="Proteomes" id="UP000078292">
    <property type="component" value="Unassembled WGS sequence"/>
</dbReference>
<gene>
    <name evidence="1" type="ORF">A6F49_08455</name>
</gene>